<evidence type="ECO:0000313" key="18">
    <source>
        <dbReference type="Proteomes" id="UP000241769"/>
    </source>
</evidence>
<organism evidence="17 18">
    <name type="scientific">Planoprotostelium fungivorum</name>
    <dbReference type="NCBI Taxonomy" id="1890364"/>
    <lineage>
        <taxon>Eukaryota</taxon>
        <taxon>Amoebozoa</taxon>
        <taxon>Evosea</taxon>
        <taxon>Variosea</taxon>
        <taxon>Cavosteliida</taxon>
        <taxon>Cavosteliaceae</taxon>
        <taxon>Planoprotostelium</taxon>
    </lineage>
</organism>
<reference evidence="17 18" key="1">
    <citation type="journal article" date="2018" name="Genome Biol. Evol.">
        <title>Multiple Roots of Fruiting Body Formation in Amoebozoa.</title>
        <authorList>
            <person name="Hillmann F."/>
            <person name="Forbes G."/>
            <person name="Novohradska S."/>
            <person name="Ferling I."/>
            <person name="Riege K."/>
            <person name="Groth M."/>
            <person name="Westermann M."/>
            <person name="Marz M."/>
            <person name="Spaller T."/>
            <person name="Winckler T."/>
            <person name="Schaap P."/>
            <person name="Glockner G."/>
        </authorList>
    </citation>
    <scope>NUCLEOTIDE SEQUENCE [LARGE SCALE GENOMIC DNA]</scope>
    <source>
        <strain evidence="17 18">Jena</strain>
    </source>
</reference>
<evidence type="ECO:0000256" key="1">
    <source>
        <dbReference type="ARBA" id="ARBA00004319"/>
    </source>
</evidence>
<dbReference type="STRING" id="1890364.A0A2P6MVW3"/>
<gene>
    <name evidence="17" type="ORF">PROFUN_08780</name>
</gene>
<dbReference type="InterPro" id="IPR018124">
    <property type="entry name" value="Calret/calnex_CS"/>
</dbReference>
<dbReference type="GO" id="GO:0005788">
    <property type="term" value="C:endoplasmic reticulum lumen"/>
    <property type="evidence" value="ECO:0007669"/>
    <property type="project" value="UniProtKB-SubCell"/>
</dbReference>
<dbReference type="Gene3D" id="2.10.250.10">
    <property type="entry name" value="Calreticulin/calnexin, P domain"/>
    <property type="match status" value="1"/>
</dbReference>
<keyword evidence="10 14" id="KW-1015">Disulfide bond</keyword>
<keyword evidence="7 12" id="KW-0256">Endoplasmic reticulum</keyword>
<keyword evidence="11 12" id="KW-0143">Chaperone</keyword>
<feature type="disulfide bond" evidence="14">
    <location>
        <begin position="167"/>
        <end position="199"/>
    </location>
</feature>
<keyword evidence="5" id="KW-0430">Lectin</keyword>
<feature type="region of interest" description="Disordered" evidence="16">
    <location>
        <begin position="310"/>
        <end position="336"/>
    </location>
</feature>
<accession>A0A2P6MVW3</accession>
<name>A0A2P6MVW3_9EUKA</name>
<dbReference type="Pfam" id="PF00262">
    <property type="entry name" value="Calreticulin"/>
    <property type="match status" value="2"/>
</dbReference>
<comment type="subcellular location">
    <subcellularLocation>
        <location evidence="1 12">Endoplasmic reticulum lumen</location>
    </subcellularLocation>
</comment>
<feature type="binding site" evidence="13">
    <location>
        <position position="171"/>
    </location>
    <ligand>
        <name>an alpha-D-glucoside</name>
        <dbReference type="ChEBI" id="CHEBI:22390"/>
    </ligand>
</feature>
<dbReference type="OrthoDB" id="1938156at2759"/>
<protein>
    <recommendedName>
        <fullName evidence="12">Calreticulin</fullName>
    </recommendedName>
</protein>
<dbReference type="GO" id="GO:0051082">
    <property type="term" value="F:unfolded protein binding"/>
    <property type="evidence" value="ECO:0007669"/>
    <property type="project" value="InterPro"/>
</dbReference>
<dbReference type="GO" id="GO:0005509">
    <property type="term" value="F:calcium ion binding"/>
    <property type="evidence" value="ECO:0007669"/>
    <property type="project" value="InterPro"/>
</dbReference>
<dbReference type="Gene3D" id="2.60.120.200">
    <property type="match status" value="1"/>
</dbReference>
<dbReference type="FunCoup" id="A0A2P6MVW3">
    <property type="interactions" value="545"/>
</dbReference>
<dbReference type="Proteomes" id="UP000241769">
    <property type="component" value="Unassembled WGS sequence"/>
</dbReference>
<keyword evidence="18" id="KW-1185">Reference proteome</keyword>
<dbReference type="EMBL" id="MDYQ01000362">
    <property type="protein sequence ID" value="PRP75786.1"/>
    <property type="molecule type" value="Genomic_DNA"/>
</dbReference>
<evidence type="ECO:0000256" key="15">
    <source>
        <dbReference type="RuleBase" id="RU362126"/>
    </source>
</evidence>
<keyword evidence="6" id="KW-0677">Repeat</keyword>
<evidence type="ECO:0000313" key="17">
    <source>
        <dbReference type="EMBL" id="PRP75786.1"/>
    </source>
</evidence>
<evidence type="ECO:0000256" key="10">
    <source>
        <dbReference type="ARBA" id="ARBA00023157"/>
    </source>
</evidence>
<dbReference type="InterPro" id="IPR013320">
    <property type="entry name" value="ConA-like_dom_sf"/>
</dbReference>
<feature type="compositionally biased region" description="Basic and acidic residues" evidence="16">
    <location>
        <begin position="409"/>
        <end position="428"/>
    </location>
</feature>
<comment type="caution">
    <text evidence="17">The sequence shown here is derived from an EMBL/GenBank/DDBJ whole genome shotgun (WGS) entry which is preliminary data.</text>
</comment>
<keyword evidence="9" id="KW-0106">Calcium</keyword>
<keyword evidence="3" id="KW-0479">Metal-binding</keyword>
<feature type="region of interest" description="Disordered" evidence="16">
    <location>
        <begin position="409"/>
        <end position="452"/>
    </location>
</feature>
<evidence type="ECO:0000256" key="2">
    <source>
        <dbReference type="ARBA" id="ARBA00010983"/>
    </source>
</evidence>
<dbReference type="PANTHER" id="PTHR11073:SF2">
    <property type="entry name" value="CALRETICULIN"/>
    <property type="match status" value="1"/>
</dbReference>
<evidence type="ECO:0000256" key="8">
    <source>
        <dbReference type="ARBA" id="ARBA00022833"/>
    </source>
</evidence>
<evidence type="ECO:0000256" key="7">
    <source>
        <dbReference type="ARBA" id="ARBA00022824"/>
    </source>
</evidence>
<dbReference type="GO" id="GO:0030246">
    <property type="term" value="F:carbohydrate binding"/>
    <property type="evidence" value="ECO:0007669"/>
    <property type="project" value="UniProtKB-KW"/>
</dbReference>
<dbReference type="PROSITE" id="PS00804">
    <property type="entry name" value="CALRETICULIN_2"/>
    <property type="match status" value="1"/>
</dbReference>
<evidence type="ECO:0000256" key="11">
    <source>
        <dbReference type="ARBA" id="ARBA00023186"/>
    </source>
</evidence>
<dbReference type="SUPFAM" id="SSF49899">
    <property type="entry name" value="Concanavalin A-like lectins/glucanases"/>
    <property type="match status" value="1"/>
</dbReference>
<evidence type="ECO:0000256" key="6">
    <source>
        <dbReference type="ARBA" id="ARBA00022737"/>
    </source>
</evidence>
<dbReference type="InterPro" id="IPR009033">
    <property type="entry name" value="Calreticulin/calnexin_P_dom_sf"/>
</dbReference>
<evidence type="ECO:0000256" key="14">
    <source>
        <dbReference type="PIRSR" id="PIRSR002356-3"/>
    </source>
</evidence>
<dbReference type="SUPFAM" id="SSF63887">
    <property type="entry name" value="P-domain of calnexin/calreticulin"/>
    <property type="match status" value="1"/>
</dbReference>
<dbReference type="GO" id="GO:0005789">
    <property type="term" value="C:endoplasmic reticulum membrane"/>
    <property type="evidence" value="ECO:0007669"/>
    <property type="project" value="TreeGrafter"/>
</dbReference>
<dbReference type="PIRSF" id="PIRSF002356">
    <property type="entry name" value="Calreticulin"/>
    <property type="match status" value="1"/>
</dbReference>
<sequence>MSDPQFLIHLIPEFFVTRGHKSIGTRGPFEKISFLAVDTRPTASGKDKEDDDEFGTDRGTDTMRTVVAVIFALLSVASATVYFSEKFHSGWEKNWVESENKKSEGTQGEFKWTAGKYFGNEEEEKGIQTSPDARFYQLSAAIPTEFSNKGKDLIIQYSVKHEQNIDCGGGYIKLLPAGLNQQTFGGDSPYNVMFGPDICGSTKKTHFIITKDGTNHLVKREIRTETDEKTHLYTLTIHPDNTYQVDIDGKEAQKGSLKEDFDILKPKEIKDPKASKPADWVDERTIVDPEDKKPEGYDDIAESIADPEATKPEDWDDELDGEWERPTIPNPEYKGEWTAKRIPNPEYKGEWVHPMVANPDYVDRDDLYLFDSNAFVGFELWQVKSGTIFDNIIVTDDAAEAAKFAELTKEAQKGESAAQEKDEAEKAAAAKAAETAEDSEPAASTPEEKDEL</sequence>
<evidence type="ECO:0000256" key="4">
    <source>
        <dbReference type="ARBA" id="ARBA00022729"/>
    </source>
</evidence>
<feature type="binding site" evidence="13">
    <location>
        <position position="173"/>
    </location>
    <ligand>
        <name>an alpha-D-glucoside</name>
        <dbReference type="ChEBI" id="CHEBI:22390"/>
    </ligand>
</feature>
<dbReference type="GO" id="GO:0006457">
    <property type="term" value="P:protein folding"/>
    <property type="evidence" value="ECO:0007669"/>
    <property type="project" value="InterPro"/>
</dbReference>
<evidence type="ECO:0000256" key="9">
    <source>
        <dbReference type="ARBA" id="ARBA00022837"/>
    </source>
</evidence>
<evidence type="ECO:0000256" key="16">
    <source>
        <dbReference type="SAM" id="MobiDB-lite"/>
    </source>
</evidence>
<dbReference type="PANTHER" id="PTHR11073">
    <property type="entry name" value="CALRETICULIN AND CALNEXIN"/>
    <property type="match status" value="1"/>
</dbReference>
<evidence type="ECO:0000256" key="12">
    <source>
        <dbReference type="PIRNR" id="PIRNR002356"/>
    </source>
</evidence>
<feature type="binding site" evidence="13">
    <location>
        <position position="379"/>
    </location>
    <ligand>
        <name>an alpha-D-glucoside</name>
        <dbReference type="ChEBI" id="CHEBI:22390"/>
    </ligand>
</feature>
<dbReference type="PROSITE" id="PS00803">
    <property type="entry name" value="CALRETICULIN_1"/>
    <property type="match status" value="1"/>
</dbReference>
<feature type="binding site" evidence="13">
    <location>
        <position position="197"/>
    </location>
    <ligand>
        <name>an alpha-D-glucoside</name>
        <dbReference type="ChEBI" id="CHEBI:22390"/>
    </ligand>
</feature>
<dbReference type="PROSITE" id="PS00805">
    <property type="entry name" value="CALRETICULIN_REPEAT"/>
    <property type="match status" value="1"/>
</dbReference>
<evidence type="ECO:0000256" key="5">
    <source>
        <dbReference type="ARBA" id="ARBA00022734"/>
    </source>
</evidence>
<comment type="similarity">
    <text evidence="2 12 15">Belongs to the calreticulin family.</text>
</comment>
<dbReference type="PRINTS" id="PR00626">
    <property type="entry name" value="CALRETICULIN"/>
</dbReference>
<keyword evidence="8" id="KW-0862">Zinc</keyword>
<dbReference type="FunFam" id="2.10.250.10:FF:000002">
    <property type="entry name" value="Calreticulin"/>
    <property type="match status" value="1"/>
</dbReference>
<proteinExistence type="inferred from homology"/>
<evidence type="ECO:0000256" key="3">
    <source>
        <dbReference type="ARBA" id="ARBA00022723"/>
    </source>
</evidence>
<dbReference type="FunFam" id="2.60.120.200:FF:000018">
    <property type="entry name" value="Calreticulin 1b"/>
    <property type="match status" value="1"/>
</dbReference>
<dbReference type="InterPro" id="IPR001580">
    <property type="entry name" value="Calret/calnex"/>
</dbReference>
<keyword evidence="4" id="KW-0732">Signal</keyword>
<dbReference type="InterPro" id="IPR009169">
    <property type="entry name" value="Calreticulin"/>
</dbReference>
<evidence type="ECO:0000256" key="13">
    <source>
        <dbReference type="PIRSR" id="PIRSR002356-1"/>
    </source>
</evidence>
<dbReference type="InParanoid" id="A0A2P6MVW3"/>
<dbReference type="AlphaFoldDB" id="A0A2P6MVW3"/>
<feature type="binding site" evidence="13">
    <location>
        <position position="190"/>
    </location>
    <ligand>
        <name>an alpha-D-glucoside</name>
        <dbReference type="ChEBI" id="CHEBI:22390"/>
    </ligand>
</feature>
<dbReference type="GO" id="GO:0036503">
    <property type="term" value="P:ERAD pathway"/>
    <property type="evidence" value="ECO:0007669"/>
    <property type="project" value="TreeGrafter"/>
</dbReference>